<evidence type="ECO:0000256" key="1">
    <source>
        <dbReference type="SAM" id="SignalP"/>
    </source>
</evidence>
<dbReference type="EMBL" id="JACCJB010000020">
    <property type="protein sequence ID" value="KAF6219105.1"/>
    <property type="molecule type" value="Genomic_DNA"/>
</dbReference>
<sequence>MISFTAFVLALSNIILVSALTLNSSSLILPGSAVANVTNSNYIHECNGIRFGYSLDSTSCTEALNQIDASSTTEQTYGARYKGSFDVKLPKRYISSDGRCIIEPNIILGEPSARASLQEVASAASYIIDQCVTARPSQGGKVRDIGGDNDLSVAVLKYEPKQVQCSGTVSPSLLSSCQNIVNTMPASMDFTTWGPENDPLAVMKLPLTYHSLDQRCKLSIRTAGPTDTFSRYQFWTVAVALTGVCVRNEQVGMRDGLGLGDHLSMEIGPA</sequence>
<reference evidence="2 3" key="1">
    <citation type="journal article" date="2020" name="Genomics">
        <title>Complete, high-quality genomes from long-read metagenomic sequencing of two wolf lichen thalli reveals enigmatic genome architecture.</title>
        <authorList>
            <person name="McKenzie S.K."/>
            <person name="Walston R.F."/>
            <person name="Allen J.L."/>
        </authorList>
    </citation>
    <scope>NUCLEOTIDE SEQUENCE [LARGE SCALE GENOMIC DNA]</scope>
    <source>
        <strain evidence="2">WasteWater1</strain>
    </source>
</reference>
<keyword evidence="1" id="KW-0732">Signal</keyword>
<evidence type="ECO:0000313" key="2">
    <source>
        <dbReference type="EMBL" id="KAF6219105.1"/>
    </source>
</evidence>
<keyword evidence="3" id="KW-1185">Reference proteome</keyword>
<dbReference type="GeneID" id="59333336"/>
<protein>
    <recommendedName>
        <fullName evidence="4">Ecp2 effector protein domain-containing protein</fullName>
    </recommendedName>
</protein>
<feature type="chain" id="PRO_5034906497" description="Ecp2 effector protein domain-containing protein" evidence="1">
    <location>
        <begin position="20"/>
        <end position="270"/>
    </location>
</feature>
<name>A0A8H6C8T9_9LECA</name>
<feature type="signal peptide" evidence="1">
    <location>
        <begin position="1"/>
        <end position="19"/>
    </location>
</feature>
<gene>
    <name evidence="2" type="ORF">HO133_004930</name>
</gene>
<organism evidence="2 3">
    <name type="scientific">Letharia lupina</name>
    <dbReference type="NCBI Taxonomy" id="560253"/>
    <lineage>
        <taxon>Eukaryota</taxon>
        <taxon>Fungi</taxon>
        <taxon>Dikarya</taxon>
        <taxon>Ascomycota</taxon>
        <taxon>Pezizomycotina</taxon>
        <taxon>Lecanoromycetes</taxon>
        <taxon>OSLEUM clade</taxon>
        <taxon>Lecanoromycetidae</taxon>
        <taxon>Lecanorales</taxon>
        <taxon>Lecanorineae</taxon>
        <taxon>Parmeliaceae</taxon>
        <taxon>Letharia</taxon>
    </lineage>
</organism>
<dbReference type="RefSeq" id="XP_037148540.1">
    <property type="nucleotide sequence ID" value="XM_037295842.1"/>
</dbReference>
<dbReference type="Proteomes" id="UP000593566">
    <property type="component" value="Unassembled WGS sequence"/>
</dbReference>
<evidence type="ECO:0008006" key="4">
    <source>
        <dbReference type="Google" id="ProtNLM"/>
    </source>
</evidence>
<evidence type="ECO:0000313" key="3">
    <source>
        <dbReference type="Proteomes" id="UP000593566"/>
    </source>
</evidence>
<accession>A0A8H6C8T9</accession>
<proteinExistence type="predicted"/>
<comment type="caution">
    <text evidence="2">The sequence shown here is derived from an EMBL/GenBank/DDBJ whole genome shotgun (WGS) entry which is preliminary data.</text>
</comment>
<dbReference type="AlphaFoldDB" id="A0A8H6C8T9"/>